<dbReference type="InterPro" id="IPR037293">
    <property type="entry name" value="Gal_Oxidase_central_sf"/>
</dbReference>
<dbReference type="PANTHER" id="PTHR32208">
    <property type="entry name" value="SECRETED PROTEIN-RELATED"/>
    <property type="match status" value="1"/>
</dbReference>
<evidence type="ECO:0000256" key="3">
    <source>
        <dbReference type="SAM" id="SignalP"/>
    </source>
</evidence>
<keyword evidence="1 3" id="KW-0732">Signal</keyword>
<accession>A0A6J4HBI7</accession>
<dbReference type="Gene3D" id="2.60.40.10">
    <property type="entry name" value="Immunoglobulins"/>
    <property type="match status" value="1"/>
</dbReference>
<dbReference type="CDD" id="cd02851">
    <property type="entry name" value="E_set_GO_C"/>
    <property type="match status" value="1"/>
</dbReference>
<feature type="region of interest" description="Disordered" evidence="2">
    <location>
        <begin position="156"/>
        <end position="186"/>
    </location>
</feature>
<feature type="domain" description="Galactose oxidase-like Early set" evidence="5">
    <location>
        <begin position="571"/>
        <end position="670"/>
    </location>
</feature>
<reference evidence="6" key="1">
    <citation type="submission" date="2020-02" db="EMBL/GenBank/DDBJ databases">
        <authorList>
            <person name="Meier V. D."/>
        </authorList>
    </citation>
    <scope>NUCLEOTIDE SEQUENCE</scope>
    <source>
        <strain evidence="6">AVDCRST_MAG54</strain>
    </source>
</reference>
<dbReference type="SUPFAM" id="SSF81296">
    <property type="entry name" value="E set domains"/>
    <property type="match status" value="1"/>
</dbReference>
<protein>
    <submittedName>
        <fullName evidence="6">Uncharacterized protein</fullName>
    </submittedName>
</protein>
<feature type="domain" description="Glyoxal oxidase N-terminal" evidence="4">
    <location>
        <begin position="388"/>
        <end position="545"/>
    </location>
</feature>
<dbReference type="PANTHER" id="PTHR32208:SF21">
    <property type="entry name" value="LOW QUALITY PROTEIN: ALDEHYDE OXIDASE GLOX-LIKE"/>
    <property type="match status" value="1"/>
</dbReference>
<dbReference type="SUPFAM" id="SSF50965">
    <property type="entry name" value="Galactose oxidase, central domain"/>
    <property type="match status" value="1"/>
</dbReference>
<dbReference type="Pfam" id="PF09118">
    <property type="entry name" value="GO-like_E_set"/>
    <property type="match status" value="1"/>
</dbReference>
<dbReference type="Gene3D" id="2.130.10.80">
    <property type="entry name" value="Galactose oxidase/kelch, beta-propeller"/>
    <property type="match status" value="1"/>
</dbReference>
<feature type="signal peptide" evidence="3">
    <location>
        <begin position="1"/>
        <end position="27"/>
    </location>
</feature>
<dbReference type="InterPro" id="IPR013783">
    <property type="entry name" value="Ig-like_fold"/>
</dbReference>
<feature type="region of interest" description="Disordered" evidence="2">
    <location>
        <begin position="59"/>
        <end position="78"/>
    </location>
</feature>
<dbReference type="InterPro" id="IPR011043">
    <property type="entry name" value="Gal_Oxase/kelch_b-propeller"/>
</dbReference>
<dbReference type="InterPro" id="IPR014756">
    <property type="entry name" value="Ig_E-set"/>
</dbReference>
<dbReference type="AlphaFoldDB" id="A0A6J4HBI7"/>
<dbReference type="EMBL" id="CADCTH010000058">
    <property type="protein sequence ID" value="CAA9217709.1"/>
    <property type="molecule type" value="Genomic_DNA"/>
</dbReference>
<evidence type="ECO:0000256" key="1">
    <source>
        <dbReference type="ARBA" id="ARBA00022729"/>
    </source>
</evidence>
<name>A0A6J4HBI7_9PSEU</name>
<evidence type="ECO:0000259" key="5">
    <source>
        <dbReference type="Pfam" id="PF09118"/>
    </source>
</evidence>
<gene>
    <name evidence="6" type="ORF">AVDCRST_MAG54-412</name>
</gene>
<dbReference type="GO" id="GO:0005975">
    <property type="term" value="P:carbohydrate metabolic process"/>
    <property type="evidence" value="ECO:0007669"/>
    <property type="project" value="UniProtKB-ARBA"/>
</dbReference>
<dbReference type="Pfam" id="PF07250">
    <property type="entry name" value="Glyoxal_oxid_N"/>
    <property type="match status" value="1"/>
</dbReference>
<evidence type="ECO:0000313" key="6">
    <source>
        <dbReference type="EMBL" id="CAA9217709.1"/>
    </source>
</evidence>
<organism evidence="6">
    <name type="scientific">uncultured Actinomycetospora sp</name>
    <dbReference type="NCBI Taxonomy" id="1135996"/>
    <lineage>
        <taxon>Bacteria</taxon>
        <taxon>Bacillati</taxon>
        <taxon>Actinomycetota</taxon>
        <taxon>Actinomycetes</taxon>
        <taxon>Pseudonocardiales</taxon>
        <taxon>Pseudonocardiaceae</taxon>
        <taxon>Actinomycetospora</taxon>
        <taxon>environmental samples</taxon>
    </lineage>
</organism>
<proteinExistence type="predicted"/>
<sequence length="786" mass="84111">MRAVSRARRIGALTGLGLLAVPLAAPASGPTAKDRSVLEQQLNPATVKLLAPEVRATTGGPEVNGEFGKPFAEPTVNGQRSDAKCVESEAPNKGALQEKALTCKPAAGTLAVLPDGKVFFWDALEGTENNQYSIVTEGGTTFTNDSARRLDLGAGNTNPTWDTPDAFDGGANPNGTGKEGALIPGAETSEPYNAGALFGSHQAFLPDGRLLVQGGTDYSLDPGVDGIPFGAVELTGLKATRVYDFKTNKFKQVTDTNSRRWYPTLVSTGDEQVLDFSGVGKLIKPIYPEDPSKSGTNVKQVEKYDPATNKWSMYPPAADYDLPLYPRMHLLPNGNAFYNASGQVFNPFGQSTGQNDWNFYASFDPKAGRWSRHGLANTSTPLAPGFRGSASSTLLPLRPDADGQYRKVEMLMAGGIVGTTPGTYFATNQSNITSVDTSGGKEKVTDKATGPLNQSRWFGQQIQLPNGKVMMFSGADVDEVLGPGTERARQQAEIFDPATNKWTPVATANNPRTYHNSAALLPSGEVLVGGHAPISTLYLNNTTLPGGFAPHDGRDPSFEIYKPPYMFCKDRPEITSAPDALGFGRTMDFQVKGDASKIESVSLVRNSAITHIIDADQRTVMLPVVGRNGSTVTVRTPPDGNVAPAGPYMLFANGKGCGGGAPSVAKSLMVSTDSKAVDRAEVKSGLKSAPKARSCASKRAFTLNIRKGFKKRFRSATVTVNGKKVKTLKRSQKRFNVSLKGQPKRVTVVKIKMRLRGGRTVTDTRVYRPCIPGPANKNKGKNKNRK</sequence>
<dbReference type="InterPro" id="IPR015202">
    <property type="entry name" value="GO-like_E_set"/>
</dbReference>
<evidence type="ECO:0000259" key="4">
    <source>
        <dbReference type="Pfam" id="PF07250"/>
    </source>
</evidence>
<feature type="chain" id="PRO_5027103031" evidence="3">
    <location>
        <begin position="28"/>
        <end position="786"/>
    </location>
</feature>
<evidence type="ECO:0000256" key="2">
    <source>
        <dbReference type="SAM" id="MobiDB-lite"/>
    </source>
</evidence>
<dbReference type="InterPro" id="IPR009880">
    <property type="entry name" value="Glyoxal_oxidase_N"/>
</dbReference>